<keyword evidence="2" id="KW-0808">Transferase</keyword>
<accession>A0A7X0VU36</accession>
<dbReference type="Pfam" id="PF13489">
    <property type="entry name" value="Methyltransf_23"/>
    <property type="match status" value="1"/>
</dbReference>
<dbReference type="GO" id="GO:0008168">
    <property type="term" value="F:methyltransferase activity"/>
    <property type="evidence" value="ECO:0007669"/>
    <property type="project" value="UniProtKB-KW"/>
</dbReference>
<keyword evidence="1" id="KW-0175">Coiled coil</keyword>
<name>A0A7X0VU36_9BACL</name>
<proteinExistence type="predicted"/>
<dbReference type="Proteomes" id="UP000564644">
    <property type="component" value="Unassembled WGS sequence"/>
</dbReference>
<dbReference type="AlphaFoldDB" id="A0A7X0VU36"/>
<organism evidence="2 3">
    <name type="scientific">Cohnella zeiphila</name>
    <dbReference type="NCBI Taxonomy" id="2761120"/>
    <lineage>
        <taxon>Bacteria</taxon>
        <taxon>Bacillati</taxon>
        <taxon>Bacillota</taxon>
        <taxon>Bacilli</taxon>
        <taxon>Bacillales</taxon>
        <taxon>Paenibacillaceae</taxon>
        <taxon>Cohnella</taxon>
    </lineage>
</organism>
<dbReference type="CDD" id="cd02440">
    <property type="entry name" value="AdoMet_MTases"/>
    <property type="match status" value="1"/>
</dbReference>
<keyword evidence="2" id="KW-0489">Methyltransferase</keyword>
<evidence type="ECO:0000313" key="3">
    <source>
        <dbReference type="Proteomes" id="UP000564644"/>
    </source>
</evidence>
<sequence length="325" mass="37876">MPQVTDKGQIEQRLKQVIAQFDEAGRNHYMLRNFDDYLFHRRHLDRLLYMLELLLPYCGADKRIADLGSNIVFPYLVKLCSDAEACDGVAKTLERSEYFVFREDGSTVVRPLEYPFTNMASEPGGIAVPLIHCDLSRNPLPYRNASLDVVTCFETLEHLHSDPMNLMAEVNRTLKPDGIFMLTTPNANSISNLKRSIRHESPNFYPPFIRNMDFIEHVKEYSVKEIRLLFQSAGFEIERLETFDHVRSDEFNHYEAYQIDYADADEAELSRLRERDAELEKAVVKLLERDEGASLYRGDYVLVFARKVSEVNNRYCFPVYEKFEL</sequence>
<dbReference type="RefSeq" id="WP_185127630.1">
    <property type="nucleotide sequence ID" value="NZ_JACJVO010000003.1"/>
</dbReference>
<dbReference type="InterPro" id="IPR029063">
    <property type="entry name" value="SAM-dependent_MTases_sf"/>
</dbReference>
<evidence type="ECO:0000313" key="2">
    <source>
        <dbReference type="EMBL" id="MBB6729970.1"/>
    </source>
</evidence>
<feature type="coiled-coil region" evidence="1">
    <location>
        <begin position="262"/>
        <end position="289"/>
    </location>
</feature>
<dbReference type="SUPFAM" id="SSF53335">
    <property type="entry name" value="S-adenosyl-L-methionine-dependent methyltransferases"/>
    <property type="match status" value="1"/>
</dbReference>
<dbReference type="Gene3D" id="3.40.50.150">
    <property type="entry name" value="Vaccinia Virus protein VP39"/>
    <property type="match status" value="1"/>
</dbReference>
<protein>
    <submittedName>
        <fullName evidence="2">Methyltransferase domain-containing protein</fullName>
    </submittedName>
</protein>
<dbReference type="GO" id="GO:0032259">
    <property type="term" value="P:methylation"/>
    <property type="evidence" value="ECO:0007669"/>
    <property type="project" value="UniProtKB-KW"/>
</dbReference>
<keyword evidence="3" id="KW-1185">Reference proteome</keyword>
<gene>
    <name evidence="2" type="ORF">H7C18_03585</name>
</gene>
<evidence type="ECO:0000256" key="1">
    <source>
        <dbReference type="SAM" id="Coils"/>
    </source>
</evidence>
<dbReference type="EMBL" id="JACJVO010000003">
    <property type="protein sequence ID" value="MBB6729970.1"/>
    <property type="molecule type" value="Genomic_DNA"/>
</dbReference>
<reference evidence="2 3" key="1">
    <citation type="submission" date="2020-08" db="EMBL/GenBank/DDBJ databases">
        <title>Cohnella phylogeny.</title>
        <authorList>
            <person name="Dunlap C."/>
        </authorList>
    </citation>
    <scope>NUCLEOTIDE SEQUENCE [LARGE SCALE GENOMIC DNA]</scope>
    <source>
        <strain evidence="2 3">CBP 2801</strain>
    </source>
</reference>
<comment type="caution">
    <text evidence="2">The sequence shown here is derived from an EMBL/GenBank/DDBJ whole genome shotgun (WGS) entry which is preliminary data.</text>
</comment>